<gene>
    <name evidence="1" type="ORF">O1G21_37185</name>
</gene>
<evidence type="ECO:0000313" key="1">
    <source>
        <dbReference type="EMBL" id="WBP90954.1"/>
    </source>
</evidence>
<accession>A0ABY7QFD8</accession>
<organism evidence="1 2">
    <name type="scientific">Kitasatospora cathayae</name>
    <dbReference type="NCBI Taxonomy" id="3004092"/>
    <lineage>
        <taxon>Bacteria</taxon>
        <taxon>Bacillati</taxon>
        <taxon>Actinomycetota</taxon>
        <taxon>Actinomycetes</taxon>
        <taxon>Kitasatosporales</taxon>
        <taxon>Streptomycetaceae</taxon>
        <taxon>Kitasatospora</taxon>
    </lineage>
</organism>
<evidence type="ECO:0008006" key="3">
    <source>
        <dbReference type="Google" id="ProtNLM"/>
    </source>
</evidence>
<dbReference type="Proteomes" id="UP001212821">
    <property type="component" value="Chromosome"/>
</dbReference>
<evidence type="ECO:0000313" key="2">
    <source>
        <dbReference type="Proteomes" id="UP001212821"/>
    </source>
</evidence>
<proteinExistence type="predicted"/>
<sequence>MKTDGPEPEPDEHLRLARYRREFARAAPEEVAGLVARVLADPDRAMASGAVCEYLDRRAAELLTEPAFPAWCRELAQAVSADGFARRRLDEWALLRAMELDEPWEERQLLAASNWLQSQAAESASAGSCLGVLAAGGRTRRIRTTAAARLRRLR</sequence>
<dbReference type="RefSeq" id="WP_270150044.1">
    <property type="nucleotide sequence ID" value="NZ_CP115450.1"/>
</dbReference>
<keyword evidence="2" id="KW-1185">Reference proteome</keyword>
<protein>
    <recommendedName>
        <fullName evidence="3">HEAT repeat domain-containing protein</fullName>
    </recommendedName>
</protein>
<dbReference type="EMBL" id="CP115450">
    <property type="protein sequence ID" value="WBP90954.1"/>
    <property type="molecule type" value="Genomic_DNA"/>
</dbReference>
<reference evidence="2" key="1">
    <citation type="submission" date="2022-12" db="EMBL/GenBank/DDBJ databases">
        <authorList>
            <person name="Mo P."/>
        </authorList>
    </citation>
    <scope>NUCLEOTIDE SEQUENCE [LARGE SCALE GENOMIC DNA]</scope>
    <source>
        <strain evidence="2">HUAS 3-15</strain>
    </source>
</reference>
<name>A0ABY7QFD8_9ACTN</name>